<dbReference type="Gene3D" id="1.25.40.10">
    <property type="entry name" value="Tetratricopeptide repeat domain"/>
    <property type="match status" value="2"/>
</dbReference>
<dbReference type="PANTHER" id="PTHR47691">
    <property type="entry name" value="REGULATOR-RELATED"/>
    <property type="match status" value="1"/>
</dbReference>
<dbReference type="SMART" id="SM00028">
    <property type="entry name" value="TPR"/>
    <property type="match status" value="4"/>
</dbReference>
<name>A0ABW2Y7S6_9GAMM</name>
<dbReference type="InterPro" id="IPR011990">
    <property type="entry name" value="TPR-like_helical_dom_sf"/>
</dbReference>
<dbReference type="SUPFAM" id="SSF48452">
    <property type="entry name" value="TPR-like"/>
    <property type="match status" value="2"/>
</dbReference>
<evidence type="ECO:0000313" key="5">
    <source>
        <dbReference type="EMBL" id="MFD0724160.1"/>
    </source>
</evidence>
<feature type="region of interest" description="Disordered" evidence="3">
    <location>
        <begin position="103"/>
        <end position="169"/>
    </location>
</feature>
<dbReference type="InterPro" id="IPR016032">
    <property type="entry name" value="Sig_transdc_resp-reg_C-effctor"/>
</dbReference>
<feature type="compositionally biased region" description="Low complexity" evidence="3">
    <location>
        <begin position="150"/>
        <end position="169"/>
    </location>
</feature>
<dbReference type="SUPFAM" id="SSF46894">
    <property type="entry name" value="C-terminal effector domain of the bipartite response regulators"/>
    <property type="match status" value="1"/>
</dbReference>
<comment type="caution">
    <text evidence="5">The sequence shown here is derived from an EMBL/GenBank/DDBJ whole genome shotgun (WGS) entry which is preliminary data.</text>
</comment>
<evidence type="ECO:0000256" key="2">
    <source>
        <dbReference type="PROSITE-ProRule" id="PRU01091"/>
    </source>
</evidence>
<dbReference type="EMBL" id="JBHTIF010000001">
    <property type="protein sequence ID" value="MFD0724160.1"/>
    <property type="molecule type" value="Genomic_DNA"/>
</dbReference>
<dbReference type="PROSITE" id="PS51755">
    <property type="entry name" value="OMPR_PHOB"/>
    <property type="match status" value="1"/>
</dbReference>
<dbReference type="RefSeq" id="WP_386821837.1">
    <property type="nucleotide sequence ID" value="NZ_JBHTIF010000001.1"/>
</dbReference>
<dbReference type="SMART" id="SM00862">
    <property type="entry name" value="Trans_reg_C"/>
    <property type="match status" value="1"/>
</dbReference>
<evidence type="ECO:0000313" key="6">
    <source>
        <dbReference type="Proteomes" id="UP001597110"/>
    </source>
</evidence>
<keyword evidence="6" id="KW-1185">Reference proteome</keyword>
<evidence type="ECO:0000256" key="1">
    <source>
        <dbReference type="ARBA" id="ARBA00023125"/>
    </source>
</evidence>
<sequence>MRYRWDDFSLDREAMLLVHDGRQVDVTRKTLACIHHLIENRHRVVGYDELIRTLWGHDNVTNHQLSQVILSARRAIGDDGHTQRLIRTAPGLGYRWVGAISEGDAPSAQSPEPANGATSKLAQRSMASGVGEGLARSTTEAEASGPRTSEPPASESASPAAPPQDASPAGALVADTLPIHGGRKRAPHWLGWIAVSAVGLSGAAMYGTMRGAPAQSMTSATATPAGDAVATLEAALDAGRYEDVREGLARLPPEIADGPQAKLLEVRLDMLRGRTELALQKLERQQARADAAGDPLWRARVLTMKSMIFAKGEGTPASITAASSEALALLASMGEAAPAEDVSDAVFGRGVGLMREGRSDEAMRDFVRAKDIRIAIGDLDGAAQVHGNLARAWMRAGRMREALEELQALLASNRRSKDPVNQIYTLNTISRIQVELLRWEQALSANDEALRLLRQTPGSDRRQRALVLRAFILSETGRLHEAAAQLEEAAQLEGGDDAISASIEAMHHLASGAPARAMARLEQSFDTKPYTYDFNPMLEDAEGPLLLWALAARDLATQGKPVRDLPVQQKAMIQNARTATGRIARGRWLWMQGDAQAAEADFRWALQETRRMGQTYRMTLAAEALVELLLQRDDADGARIVLEDLRAHQPNRIDRDYRSSVMSLQVAIAGGDPARIRAAYTQVRALAGERALPGDVARRYADATRKSTAAFSRPMDRMVTDPPHLK</sequence>
<feature type="domain" description="OmpR/PhoB-type" evidence="4">
    <location>
        <begin position="1"/>
        <end position="98"/>
    </location>
</feature>
<dbReference type="InterPro" id="IPR019734">
    <property type="entry name" value="TPR_rpt"/>
</dbReference>
<proteinExistence type="predicted"/>
<dbReference type="PANTHER" id="PTHR47691:SF3">
    <property type="entry name" value="HTH-TYPE TRANSCRIPTIONAL REGULATOR RV0890C-RELATED"/>
    <property type="match status" value="1"/>
</dbReference>
<feature type="DNA-binding region" description="OmpR/PhoB-type" evidence="2">
    <location>
        <begin position="1"/>
        <end position="98"/>
    </location>
</feature>
<dbReference type="Proteomes" id="UP001597110">
    <property type="component" value="Unassembled WGS sequence"/>
</dbReference>
<accession>A0ABW2Y7S6</accession>
<dbReference type="InterPro" id="IPR001867">
    <property type="entry name" value="OmpR/PhoB-type_DNA-bd"/>
</dbReference>
<evidence type="ECO:0000256" key="3">
    <source>
        <dbReference type="SAM" id="MobiDB-lite"/>
    </source>
</evidence>
<evidence type="ECO:0000259" key="4">
    <source>
        <dbReference type="PROSITE" id="PS51755"/>
    </source>
</evidence>
<dbReference type="Gene3D" id="1.10.10.10">
    <property type="entry name" value="Winged helix-like DNA-binding domain superfamily/Winged helix DNA-binding domain"/>
    <property type="match status" value="1"/>
</dbReference>
<protein>
    <submittedName>
        <fullName evidence="5">Winged helix-turn-helix domain-containing protein</fullName>
    </submittedName>
</protein>
<dbReference type="InterPro" id="IPR036388">
    <property type="entry name" value="WH-like_DNA-bd_sf"/>
</dbReference>
<organism evidence="5 6">
    <name type="scientific">Lysobacter brunescens</name>
    <dbReference type="NCBI Taxonomy" id="262323"/>
    <lineage>
        <taxon>Bacteria</taxon>
        <taxon>Pseudomonadati</taxon>
        <taxon>Pseudomonadota</taxon>
        <taxon>Gammaproteobacteria</taxon>
        <taxon>Lysobacterales</taxon>
        <taxon>Lysobacteraceae</taxon>
        <taxon>Lysobacter</taxon>
    </lineage>
</organism>
<keyword evidence="1 2" id="KW-0238">DNA-binding</keyword>
<dbReference type="CDD" id="cd00383">
    <property type="entry name" value="trans_reg_C"/>
    <property type="match status" value="1"/>
</dbReference>
<reference evidence="6" key="1">
    <citation type="journal article" date="2019" name="Int. J. Syst. Evol. Microbiol.">
        <title>The Global Catalogue of Microorganisms (GCM) 10K type strain sequencing project: providing services to taxonomists for standard genome sequencing and annotation.</title>
        <authorList>
            <consortium name="The Broad Institute Genomics Platform"/>
            <consortium name="The Broad Institute Genome Sequencing Center for Infectious Disease"/>
            <person name="Wu L."/>
            <person name="Ma J."/>
        </authorList>
    </citation>
    <scope>NUCLEOTIDE SEQUENCE [LARGE SCALE GENOMIC DNA]</scope>
    <source>
        <strain evidence="6">CCUG 55585</strain>
    </source>
</reference>
<gene>
    <name evidence="5" type="ORF">ACFQ0E_00975</name>
</gene>
<dbReference type="Pfam" id="PF00486">
    <property type="entry name" value="Trans_reg_C"/>
    <property type="match status" value="1"/>
</dbReference>
<feature type="compositionally biased region" description="Polar residues" evidence="3">
    <location>
        <begin position="107"/>
        <end position="126"/>
    </location>
</feature>